<feature type="compositionally biased region" description="Basic and acidic residues" evidence="1">
    <location>
        <begin position="1"/>
        <end position="10"/>
    </location>
</feature>
<feature type="region of interest" description="Disordered" evidence="1">
    <location>
        <begin position="83"/>
        <end position="105"/>
    </location>
</feature>
<evidence type="ECO:0008006" key="4">
    <source>
        <dbReference type="Google" id="ProtNLM"/>
    </source>
</evidence>
<feature type="region of interest" description="Disordered" evidence="1">
    <location>
        <begin position="1"/>
        <end position="45"/>
    </location>
</feature>
<organism evidence="2 3">
    <name type="scientific">Stephania japonica</name>
    <dbReference type="NCBI Taxonomy" id="461633"/>
    <lineage>
        <taxon>Eukaryota</taxon>
        <taxon>Viridiplantae</taxon>
        <taxon>Streptophyta</taxon>
        <taxon>Embryophyta</taxon>
        <taxon>Tracheophyta</taxon>
        <taxon>Spermatophyta</taxon>
        <taxon>Magnoliopsida</taxon>
        <taxon>Ranunculales</taxon>
        <taxon>Menispermaceae</taxon>
        <taxon>Menispermoideae</taxon>
        <taxon>Cissampelideae</taxon>
        <taxon>Stephania</taxon>
    </lineage>
</organism>
<dbReference type="AlphaFoldDB" id="A0AAP0PBR6"/>
<sequence length="367" mass="40631">MGRRRRENEVRISSSSPTHSLSSSSSSDFEFRVSSSPNNCNKSSSHVDIDLCPADDLFYKGQLLPLHLSPRLSMVRTLLLASSTSTTSSSSPRDSTGSSNDSTASSSLYGDLVLLPDGPHQYCDSSRQSSVTEDDHVGKSYVVTTYNTCQHKKYSNRYFSSLAKFSSVFRRDHHNKIKEQQQHEQNVVEDRSNCSVKRVSASAKEVIRKYLNKVKPFCDKLSNHHKQEEKIEMKTTTTTTTTTMEKRSGTTILNPSGGNGGDHVRFSHSFSGNIVMYPQRRRCVSSCPSSMRSSPSHSQCSILHRNVNNNRPAAVTESLSSRRVINGGITSNSSSMEELQSAIQGAITHCKNSMIQKNNGSVMSKEI</sequence>
<dbReference type="Proteomes" id="UP001417504">
    <property type="component" value="Unassembled WGS sequence"/>
</dbReference>
<dbReference type="EMBL" id="JBBNAE010000003">
    <property type="protein sequence ID" value="KAK9137289.1"/>
    <property type="molecule type" value="Genomic_DNA"/>
</dbReference>
<evidence type="ECO:0000313" key="3">
    <source>
        <dbReference type="Proteomes" id="UP001417504"/>
    </source>
</evidence>
<reference evidence="2 3" key="1">
    <citation type="submission" date="2024-01" db="EMBL/GenBank/DDBJ databases">
        <title>Genome assemblies of Stephania.</title>
        <authorList>
            <person name="Yang L."/>
        </authorList>
    </citation>
    <scope>NUCLEOTIDE SEQUENCE [LARGE SCALE GENOMIC DNA]</scope>
    <source>
        <strain evidence="2">QJT</strain>
        <tissue evidence="2">Leaf</tissue>
    </source>
</reference>
<evidence type="ECO:0000256" key="1">
    <source>
        <dbReference type="SAM" id="MobiDB-lite"/>
    </source>
</evidence>
<dbReference type="InterPro" id="IPR039620">
    <property type="entry name" value="BKI1/MAKR1/3/4"/>
</dbReference>
<accession>A0AAP0PBR6</accession>
<protein>
    <recommendedName>
        <fullName evidence="4">Membrane-associated kinase regulator 1</fullName>
    </recommendedName>
</protein>
<keyword evidence="3" id="KW-1185">Reference proteome</keyword>
<dbReference type="GO" id="GO:0005886">
    <property type="term" value="C:plasma membrane"/>
    <property type="evidence" value="ECO:0007669"/>
    <property type="project" value="InterPro"/>
</dbReference>
<gene>
    <name evidence="2" type="ORF">Sjap_007883</name>
</gene>
<dbReference type="PANTHER" id="PTHR33312:SF8">
    <property type="entry name" value="MEMBRANE-ASSOCIATED KINASE REGULATOR 1-RELATED"/>
    <property type="match status" value="1"/>
</dbReference>
<name>A0AAP0PBR6_9MAGN</name>
<feature type="compositionally biased region" description="Low complexity" evidence="1">
    <location>
        <begin position="13"/>
        <end position="44"/>
    </location>
</feature>
<comment type="caution">
    <text evidence="2">The sequence shown here is derived from an EMBL/GenBank/DDBJ whole genome shotgun (WGS) entry which is preliminary data.</text>
</comment>
<dbReference type="GO" id="GO:0019210">
    <property type="term" value="F:kinase inhibitor activity"/>
    <property type="evidence" value="ECO:0007669"/>
    <property type="project" value="InterPro"/>
</dbReference>
<proteinExistence type="predicted"/>
<evidence type="ECO:0000313" key="2">
    <source>
        <dbReference type="EMBL" id="KAK9137289.1"/>
    </source>
</evidence>
<dbReference type="PANTHER" id="PTHR33312">
    <property type="entry name" value="MEMBRANE-ASSOCIATED KINASE REGULATOR 4-RELATED"/>
    <property type="match status" value="1"/>
</dbReference>
<feature type="region of interest" description="Disordered" evidence="1">
    <location>
        <begin position="238"/>
        <end position="260"/>
    </location>
</feature>